<comment type="subcellular location">
    <subcellularLocation>
        <location evidence="1">Cell membrane</location>
        <topology evidence="1">Multi-pass membrane protein</topology>
    </subcellularLocation>
</comment>
<reference evidence="10" key="1">
    <citation type="journal article" date="2019" name="Int. J. Syst. Evol. Microbiol.">
        <title>The Global Catalogue of Microorganisms (GCM) 10K type strain sequencing project: providing services to taxonomists for standard genome sequencing and annotation.</title>
        <authorList>
            <consortium name="The Broad Institute Genomics Platform"/>
            <consortium name="The Broad Institute Genome Sequencing Center for Infectious Disease"/>
            <person name="Wu L."/>
            <person name="Ma J."/>
        </authorList>
    </citation>
    <scope>NUCLEOTIDE SEQUENCE [LARGE SCALE GENOMIC DNA]</scope>
    <source>
        <strain evidence="10">KACC 11904</strain>
    </source>
</reference>
<dbReference type="InterPro" id="IPR045865">
    <property type="entry name" value="ACT-like_dom_sf"/>
</dbReference>
<keyword evidence="3" id="KW-1003">Cell membrane</keyword>
<evidence type="ECO:0000256" key="4">
    <source>
        <dbReference type="ARBA" id="ARBA00022692"/>
    </source>
</evidence>
<evidence type="ECO:0000256" key="6">
    <source>
        <dbReference type="ARBA" id="ARBA00023136"/>
    </source>
</evidence>
<dbReference type="EMBL" id="JBHSMJ010000022">
    <property type="protein sequence ID" value="MFC5449831.1"/>
    <property type="molecule type" value="Genomic_DNA"/>
</dbReference>
<feature type="transmembrane region" description="Helical" evidence="7">
    <location>
        <begin position="126"/>
        <end position="147"/>
    </location>
</feature>
<evidence type="ECO:0000256" key="2">
    <source>
        <dbReference type="ARBA" id="ARBA00009298"/>
    </source>
</evidence>
<dbReference type="Gene3D" id="3.30.70.260">
    <property type="match status" value="1"/>
</dbReference>
<dbReference type="Pfam" id="PF02308">
    <property type="entry name" value="MgtC"/>
    <property type="match status" value="1"/>
</dbReference>
<keyword evidence="5 7" id="KW-1133">Transmembrane helix</keyword>
<feature type="transmembrane region" description="Helical" evidence="7">
    <location>
        <begin position="16"/>
        <end position="33"/>
    </location>
</feature>
<accession>A0ABW0KAE5</accession>
<name>A0ABW0KAE5_9BACL</name>
<evidence type="ECO:0000256" key="1">
    <source>
        <dbReference type="ARBA" id="ARBA00004651"/>
    </source>
</evidence>
<evidence type="ECO:0000313" key="9">
    <source>
        <dbReference type="EMBL" id="MFC5449831.1"/>
    </source>
</evidence>
<feature type="transmembrane region" description="Helical" evidence="7">
    <location>
        <begin position="45"/>
        <end position="65"/>
    </location>
</feature>
<dbReference type="Proteomes" id="UP001596044">
    <property type="component" value="Unassembled WGS sequence"/>
</dbReference>
<comment type="caution">
    <text evidence="9">The sequence shown here is derived from an EMBL/GenBank/DDBJ whole genome shotgun (WGS) entry which is preliminary data.</text>
</comment>
<evidence type="ECO:0000256" key="3">
    <source>
        <dbReference type="ARBA" id="ARBA00022475"/>
    </source>
</evidence>
<proteinExistence type="inferred from homology"/>
<dbReference type="RefSeq" id="WP_377525345.1">
    <property type="nucleotide sequence ID" value="NZ_JAQFVF010000080.1"/>
</dbReference>
<keyword evidence="10" id="KW-1185">Reference proteome</keyword>
<evidence type="ECO:0000256" key="5">
    <source>
        <dbReference type="ARBA" id="ARBA00022989"/>
    </source>
</evidence>
<gene>
    <name evidence="9" type="ORF">ACFPOG_16375</name>
</gene>
<dbReference type="InterPro" id="IPR003416">
    <property type="entry name" value="MgtC/SapB/SrpB/YhiD_fam"/>
</dbReference>
<evidence type="ECO:0000313" key="10">
    <source>
        <dbReference type="Proteomes" id="UP001596044"/>
    </source>
</evidence>
<feature type="transmembrane region" description="Helical" evidence="7">
    <location>
        <begin position="102"/>
        <end position="120"/>
    </location>
</feature>
<dbReference type="PANTHER" id="PTHR33778">
    <property type="entry name" value="PROTEIN MGTC"/>
    <property type="match status" value="1"/>
</dbReference>
<dbReference type="InterPro" id="IPR049177">
    <property type="entry name" value="MgtC_SapB_SrpB_YhiD_N"/>
</dbReference>
<keyword evidence="6 7" id="KW-0472">Membrane</keyword>
<organism evidence="9 10">
    <name type="scientific">Paenibacillus aestuarii</name>
    <dbReference type="NCBI Taxonomy" id="516965"/>
    <lineage>
        <taxon>Bacteria</taxon>
        <taxon>Bacillati</taxon>
        <taxon>Bacillota</taxon>
        <taxon>Bacilli</taxon>
        <taxon>Bacillales</taxon>
        <taxon>Paenibacillaceae</taxon>
        <taxon>Paenibacillus</taxon>
    </lineage>
</organism>
<dbReference type="PANTHER" id="PTHR33778:SF1">
    <property type="entry name" value="MAGNESIUM TRANSPORTER YHID-RELATED"/>
    <property type="match status" value="1"/>
</dbReference>
<evidence type="ECO:0000259" key="8">
    <source>
        <dbReference type="PROSITE" id="PS51671"/>
    </source>
</evidence>
<dbReference type="SUPFAM" id="SSF55021">
    <property type="entry name" value="ACT-like"/>
    <property type="match status" value="1"/>
</dbReference>
<protein>
    <submittedName>
        <fullName evidence="9">MgtC/SapB family protein</fullName>
    </submittedName>
</protein>
<sequence>MMNEVLSLWHITHGELLLRMFIAVVLGGLVGIEREWNHHAAGFRTHILVCLGSALIMLLSIYGFSDFVTESNVRMDPARLAAQVISGIGFLGAGAILRNGSVISGLTTAASIWVVAGIGLCVGAGFLYAAFICTLLVLISLLLLNKWENYLMRHRRKYEIKIKAYDQPGIIGQVTSALEEHGIQMDTIKIEHEIEKESKQRYVLLCFQMKSSHHEKFIAALEQIQAFHFVSSVESGSTPFLIGKKNQPVESNMQV</sequence>
<feature type="domain" description="ACT" evidence="8">
    <location>
        <begin position="159"/>
        <end position="235"/>
    </location>
</feature>
<evidence type="ECO:0000256" key="7">
    <source>
        <dbReference type="SAM" id="Phobius"/>
    </source>
</evidence>
<dbReference type="InterPro" id="IPR002912">
    <property type="entry name" value="ACT_dom"/>
</dbReference>
<feature type="transmembrane region" description="Helical" evidence="7">
    <location>
        <begin position="77"/>
        <end position="97"/>
    </location>
</feature>
<comment type="similarity">
    <text evidence="2">Belongs to the MgtC/SapB family.</text>
</comment>
<dbReference type="PRINTS" id="PR01837">
    <property type="entry name" value="MGTCSAPBPROT"/>
</dbReference>
<dbReference type="PROSITE" id="PS51671">
    <property type="entry name" value="ACT"/>
    <property type="match status" value="1"/>
</dbReference>
<keyword evidence="4 7" id="KW-0812">Transmembrane</keyword>